<accession>A0A6P2G8U1</accession>
<dbReference type="GeneID" id="56500884"/>
<gene>
    <name evidence="5" type="ORF">BAN20980_02842</name>
    <name evidence="4" type="ORF">JQK92_01225</name>
</gene>
<dbReference type="Gene3D" id="1.10.10.2830">
    <property type="match status" value="1"/>
</dbReference>
<dbReference type="Gene3D" id="3.90.1530.30">
    <property type="match status" value="1"/>
</dbReference>
<dbReference type="InterPro" id="IPR050336">
    <property type="entry name" value="Chromosome_partition/occlusion"/>
</dbReference>
<evidence type="ECO:0000259" key="3">
    <source>
        <dbReference type="SMART" id="SM00470"/>
    </source>
</evidence>
<dbReference type="InterPro" id="IPR003115">
    <property type="entry name" value="ParB_N"/>
</dbReference>
<evidence type="ECO:0000313" key="5">
    <source>
        <dbReference type="EMBL" id="VVU50132.1"/>
    </source>
</evidence>
<dbReference type="RefSeq" id="WP_174926483.1">
    <property type="nucleotide sequence ID" value="NZ_CABVLY010000009.1"/>
</dbReference>
<protein>
    <submittedName>
        <fullName evidence="5">Nuclease</fullName>
    </submittedName>
    <submittedName>
        <fullName evidence="4">ParB/RepB/Spo0J family partition protein</fullName>
    </submittedName>
</protein>
<dbReference type="GO" id="GO:0007059">
    <property type="term" value="P:chromosome segregation"/>
    <property type="evidence" value="ECO:0007669"/>
    <property type="project" value="TreeGrafter"/>
</dbReference>
<dbReference type="Proteomes" id="UP000755577">
    <property type="component" value="Unassembled WGS sequence"/>
</dbReference>
<dbReference type="SUPFAM" id="SSF110849">
    <property type="entry name" value="ParB/Sulfiredoxin"/>
    <property type="match status" value="1"/>
</dbReference>
<organism evidence="5 6">
    <name type="scientific">Burkholderia anthina</name>
    <dbReference type="NCBI Taxonomy" id="179879"/>
    <lineage>
        <taxon>Bacteria</taxon>
        <taxon>Pseudomonadati</taxon>
        <taxon>Pseudomonadota</taxon>
        <taxon>Betaproteobacteria</taxon>
        <taxon>Burkholderiales</taxon>
        <taxon>Burkholderiaceae</taxon>
        <taxon>Burkholderia</taxon>
        <taxon>Burkholderia cepacia complex</taxon>
    </lineage>
</organism>
<evidence type="ECO:0000256" key="2">
    <source>
        <dbReference type="SAM" id="MobiDB-lite"/>
    </source>
</evidence>
<dbReference type="AlphaFoldDB" id="A0A6P2G8U1"/>
<dbReference type="InterPro" id="IPR036086">
    <property type="entry name" value="ParB/Sulfiredoxin_sf"/>
</dbReference>
<dbReference type="PANTHER" id="PTHR33375">
    <property type="entry name" value="CHROMOSOME-PARTITIONING PROTEIN PARB-RELATED"/>
    <property type="match status" value="1"/>
</dbReference>
<proteinExistence type="predicted"/>
<name>A0A6P2G8U1_9BURK</name>
<evidence type="ECO:0000313" key="7">
    <source>
        <dbReference type="Proteomes" id="UP000755577"/>
    </source>
</evidence>
<reference evidence="5 6" key="1">
    <citation type="submission" date="2019-09" db="EMBL/GenBank/DDBJ databases">
        <authorList>
            <person name="Depoorter E."/>
        </authorList>
    </citation>
    <scope>NUCLEOTIDE SEQUENCE [LARGE SCALE GENOMIC DNA]</scope>
    <source>
        <strain evidence="5">LMG 20980</strain>
    </source>
</reference>
<feature type="region of interest" description="Disordered" evidence="2">
    <location>
        <begin position="422"/>
        <end position="444"/>
    </location>
</feature>
<reference evidence="4 7" key="2">
    <citation type="submission" date="2021-02" db="EMBL/GenBank/DDBJ databases">
        <title>Draft genome of the type strains Burkholderia anthina DSM16086.</title>
        <authorList>
            <person name="Hertel R."/>
            <person name="Meissner J."/>
            <person name="Poehlein A."/>
            <person name="Daniel R."/>
            <person name="Commichau F.M."/>
        </authorList>
    </citation>
    <scope>NUCLEOTIDE SEQUENCE [LARGE SCALE GENOMIC DNA]</scope>
    <source>
        <strain evidence="4 7">DSM 16086</strain>
    </source>
</reference>
<dbReference type="CDD" id="cd16406">
    <property type="entry name" value="ParB_N_like"/>
    <property type="match status" value="1"/>
</dbReference>
<feature type="domain" description="ParB-like N-terminal" evidence="3">
    <location>
        <begin position="28"/>
        <end position="125"/>
    </location>
</feature>
<keyword evidence="1" id="KW-0175">Coiled coil</keyword>
<dbReference type="PANTHER" id="PTHR33375:SF7">
    <property type="entry name" value="CHROMOSOME 2-PARTITIONING PROTEIN PARB-RELATED"/>
    <property type="match status" value="1"/>
</dbReference>
<dbReference type="EMBL" id="JAFCIQ010000001">
    <property type="protein sequence ID" value="MBM2765045.1"/>
    <property type="molecule type" value="Genomic_DNA"/>
</dbReference>
<dbReference type="EMBL" id="CABVLY010000009">
    <property type="protein sequence ID" value="VVU50132.1"/>
    <property type="molecule type" value="Genomic_DNA"/>
</dbReference>
<keyword evidence="7" id="KW-1185">Reference proteome</keyword>
<evidence type="ECO:0000313" key="6">
    <source>
        <dbReference type="Proteomes" id="UP000494201"/>
    </source>
</evidence>
<dbReference type="Proteomes" id="UP000494201">
    <property type="component" value="Unassembled WGS sequence"/>
</dbReference>
<dbReference type="SUPFAM" id="SSF109709">
    <property type="entry name" value="KorB DNA-binding domain-like"/>
    <property type="match status" value="1"/>
</dbReference>
<feature type="coiled-coil region" evidence="1">
    <location>
        <begin position="325"/>
        <end position="378"/>
    </location>
</feature>
<evidence type="ECO:0000256" key="1">
    <source>
        <dbReference type="SAM" id="Coils"/>
    </source>
</evidence>
<dbReference type="SMART" id="SM00470">
    <property type="entry name" value="ParB"/>
    <property type="match status" value="1"/>
</dbReference>
<sequence length="682" mass="73652">MNAVTKAEAHTIESAAPLEMADPTKNLILVPLSQLLPRRSKRNVRTTPRQSIPALAACIARVGLLQNLIVILAADGEQYEVVAGDRRLTALKLLAKKKRIAADYDVPCLLVADASARTVSLAENVQRENMHPADQFAAFAALVKEGRPIEDIAADFGVSPLAVQRRLKLANVSPRLLTDYRAGAATLEQLMALTITDDHAAQEAAFYGAPEWQRSPSALRERLTEREITATHPLVRFVGLDAYTEAGGGIRRDLFAEGDAGTYLTDAALLETLVRGKLDALTEDVRAEGWAWVEAVPHLSHAERQAFQNAPRQRREPSAREASRIASLQSRLEKIDAELKEAYDAEDEGRTEALQPRREQVAEELQAIEDALRDYASDVRAVAGAIVTLDRDGEAVTHRGLLREAEAKALRTLEKLRQGFSAGEGANDEESDHADEAPKTASLSDRLAQRLSAQRTAALQIEVARHPHIALAALVHGMVQAVLQPHTYGDGLPLGVRLTVQDRLEGMAPDVPESPAAVALRELQQVAGEALPQDSAELFAALQAKPQDELVRLLAVCVASTVDVVTPRAMQRQPGAELAQAVGLDMAAWWKPTAEGYFCHLVKPAILEAVGKFASAHVTRLAKLKKGDIASEAERLAEGTGWMPAVFQIDHDTEPKGLPEAVGDADAPEDAAAEVEAHALAA</sequence>
<dbReference type="GO" id="GO:0005694">
    <property type="term" value="C:chromosome"/>
    <property type="evidence" value="ECO:0007669"/>
    <property type="project" value="TreeGrafter"/>
</dbReference>
<evidence type="ECO:0000313" key="4">
    <source>
        <dbReference type="EMBL" id="MBM2765045.1"/>
    </source>
</evidence>
<dbReference type="Pfam" id="PF02195">
    <property type="entry name" value="ParB_N"/>
    <property type="match status" value="1"/>
</dbReference>